<dbReference type="Pfam" id="PF17039">
    <property type="entry name" value="Glyco_tran_10_N"/>
    <property type="match status" value="1"/>
</dbReference>
<evidence type="ECO:0000256" key="4">
    <source>
        <dbReference type="ARBA" id="ARBA00022676"/>
    </source>
</evidence>
<keyword evidence="4 12" id="KW-0328">Glycosyltransferase</keyword>
<keyword evidence="6 12" id="KW-0812">Transmembrane</keyword>
<keyword evidence="11" id="KW-0325">Glycoprotein</keyword>
<dbReference type="FunFam" id="3.40.50.11660:FF:000002">
    <property type="entry name" value="Alpha-(1,3)-fucosyltransferase"/>
    <property type="match status" value="1"/>
</dbReference>
<evidence type="ECO:0000256" key="3">
    <source>
        <dbReference type="ARBA" id="ARBA00008919"/>
    </source>
</evidence>
<keyword evidence="9 12" id="KW-0333">Golgi apparatus</keyword>
<keyword evidence="7" id="KW-0735">Signal-anchor</keyword>
<dbReference type="Proteomes" id="UP001620645">
    <property type="component" value="Unassembled WGS sequence"/>
</dbReference>
<evidence type="ECO:0000256" key="5">
    <source>
        <dbReference type="ARBA" id="ARBA00022679"/>
    </source>
</evidence>
<name>A0ABD2IL41_HETSC</name>
<dbReference type="PANTHER" id="PTHR48438:SF1">
    <property type="entry name" value="ALPHA-(1,3)-FUCOSYLTRANSFERASE C-RELATED"/>
    <property type="match status" value="1"/>
</dbReference>
<protein>
    <recommendedName>
        <fullName evidence="12">Fucosyltransferase</fullName>
        <ecNumber evidence="12">2.4.1.-</ecNumber>
    </recommendedName>
</protein>
<keyword evidence="8 12" id="KW-1133">Transmembrane helix</keyword>
<comment type="subcellular location">
    <subcellularLocation>
        <location evidence="1 12">Golgi apparatus</location>
        <location evidence="1 12">Golgi stack membrane</location>
        <topology evidence="1 12">Single-pass type II membrane protein</topology>
    </subcellularLocation>
</comment>
<dbReference type="EC" id="2.4.1.-" evidence="12"/>
<evidence type="ECO:0000256" key="10">
    <source>
        <dbReference type="ARBA" id="ARBA00023136"/>
    </source>
</evidence>
<keyword evidence="5 12" id="KW-0808">Transferase</keyword>
<comment type="similarity">
    <text evidence="3 12">Belongs to the glycosyltransferase 10 family.</text>
</comment>
<evidence type="ECO:0000259" key="13">
    <source>
        <dbReference type="Pfam" id="PF00852"/>
    </source>
</evidence>
<dbReference type="Gene3D" id="3.40.50.11660">
    <property type="entry name" value="Glycosyl transferase family 10, C-terminal domain"/>
    <property type="match status" value="1"/>
</dbReference>
<feature type="domain" description="Fucosyltransferase N-terminal" evidence="14">
    <location>
        <begin position="26"/>
        <end position="122"/>
    </location>
</feature>
<feature type="transmembrane region" description="Helical" evidence="12">
    <location>
        <begin position="374"/>
        <end position="397"/>
    </location>
</feature>
<dbReference type="InterPro" id="IPR038577">
    <property type="entry name" value="GT10-like_C_sf"/>
</dbReference>
<accession>A0ABD2IL41</accession>
<dbReference type="InterPro" id="IPR055270">
    <property type="entry name" value="Glyco_tran_10_C"/>
</dbReference>
<dbReference type="SUPFAM" id="SSF53756">
    <property type="entry name" value="UDP-Glycosyltransferase/glycogen phosphorylase"/>
    <property type="match status" value="1"/>
</dbReference>
<feature type="domain" description="Fucosyltransferase C-terminal" evidence="13">
    <location>
        <begin position="161"/>
        <end position="333"/>
    </location>
</feature>
<dbReference type="EMBL" id="JBICCN010000286">
    <property type="protein sequence ID" value="KAL3080797.1"/>
    <property type="molecule type" value="Genomic_DNA"/>
</dbReference>
<evidence type="ECO:0000256" key="7">
    <source>
        <dbReference type="ARBA" id="ARBA00022968"/>
    </source>
</evidence>
<proteinExistence type="inferred from homology"/>
<evidence type="ECO:0000256" key="2">
    <source>
        <dbReference type="ARBA" id="ARBA00004922"/>
    </source>
</evidence>
<keyword evidence="16" id="KW-1185">Reference proteome</keyword>
<organism evidence="15 16">
    <name type="scientific">Heterodera schachtii</name>
    <name type="common">Sugarbeet cyst nematode worm</name>
    <name type="synonym">Tylenchus schachtii</name>
    <dbReference type="NCBI Taxonomy" id="97005"/>
    <lineage>
        <taxon>Eukaryota</taxon>
        <taxon>Metazoa</taxon>
        <taxon>Ecdysozoa</taxon>
        <taxon>Nematoda</taxon>
        <taxon>Chromadorea</taxon>
        <taxon>Rhabditida</taxon>
        <taxon>Tylenchina</taxon>
        <taxon>Tylenchomorpha</taxon>
        <taxon>Tylenchoidea</taxon>
        <taxon>Heteroderidae</taxon>
        <taxon>Heteroderinae</taxon>
        <taxon>Heterodera</taxon>
    </lineage>
</organism>
<gene>
    <name evidence="15" type="ORF">niasHS_014902</name>
</gene>
<comment type="caution">
    <text evidence="15">The sequence shown here is derived from an EMBL/GenBank/DDBJ whole genome shotgun (WGS) entry which is preliminary data.</text>
</comment>
<dbReference type="GO" id="GO:0032580">
    <property type="term" value="C:Golgi cisterna membrane"/>
    <property type="evidence" value="ECO:0007669"/>
    <property type="project" value="UniProtKB-SubCell"/>
</dbReference>
<comment type="pathway">
    <text evidence="2">Protein modification; protein glycosylation.</text>
</comment>
<keyword evidence="10 12" id="KW-0472">Membrane</keyword>
<dbReference type="Pfam" id="PF00852">
    <property type="entry name" value="Glyco_transf_10"/>
    <property type="match status" value="1"/>
</dbReference>
<evidence type="ECO:0000256" key="11">
    <source>
        <dbReference type="ARBA" id="ARBA00023180"/>
    </source>
</evidence>
<reference evidence="15 16" key="1">
    <citation type="submission" date="2024-10" db="EMBL/GenBank/DDBJ databases">
        <authorList>
            <person name="Kim D."/>
        </authorList>
    </citation>
    <scope>NUCLEOTIDE SEQUENCE [LARGE SCALE GENOMIC DNA]</scope>
    <source>
        <strain evidence="15">Taebaek</strain>
    </source>
</reference>
<evidence type="ECO:0000256" key="8">
    <source>
        <dbReference type="ARBA" id="ARBA00022989"/>
    </source>
</evidence>
<evidence type="ECO:0000256" key="12">
    <source>
        <dbReference type="RuleBase" id="RU003832"/>
    </source>
</evidence>
<evidence type="ECO:0000256" key="9">
    <source>
        <dbReference type="ARBA" id="ARBA00023034"/>
    </source>
</evidence>
<dbReference type="InterPro" id="IPR001503">
    <property type="entry name" value="Glyco_trans_10"/>
</dbReference>
<sequence length="425" mass="49244">MRCHWLPIQFIVNTIAFCLGHKRTNGPIILGWNNFFDQGNVIRTIAPEEQVEKCRRKCEYSEDREIAQNASVIVFHETAAGGDLPDRRWPGQLYVMFDLESPFRGPQFPAPNFFNLTMTYLANDQNNLMAPYGSLHKINRSNGEDLKDIWTWEEVVEKVGRKDKTALQIASNCASHSAREAYTEELSRHIEVTGYGRCFGGRNCDRKCYDTEIDRHFFYLAFENSVCRNYITEKFWNAFRHLTVPVVLSRGVMEGLDIPPGAFVAADDFGTVEEMAKFLVEMRNDRNKYLRFFNWTRFYRRNSDIVPAERAICRLCDLAHRRMAPGSKVIADIDRYWRLGGNCVLGFGAQLVLKRPIFGRPKLMAKSKNDSRAMFPITFLSFSPLLLLFVLLIALFLRRFFHLPFSCAIKSPHKIFKRRSPIIFS</sequence>
<dbReference type="PANTHER" id="PTHR48438">
    <property type="entry name" value="ALPHA-(1,3)-FUCOSYLTRANSFERASE C-RELATED"/>
    <property type="match status" value="1"/>
</dbReference>
<evidence type="ECO:0000313" key="15">
    <source>
        <dbReference type="EMBL" id="KAL3080797.1"/>
    </source>
</evidence>
<dbReference type="InterPro" id="IPR031481">
    <property type="entry name" value="Glyco_tran_10_N"/>
</dbReference>
<evidence type="ECO:0000313" key="16">
    <source>
        <dbReference type="Proteomes" id="UP001620645"/>
    </source>
</evidence>
<dbReference type="AlphaFoldDB" id="A0ABD2IL41"/>
<evidence type="ECO:0000259" key="14">
    <source>
        <dbReference type="Pfam" id="PF17039"/>
    </source>
</evidence>
<evidence type="ECO:0000256" key="1">
    <source>
        <dbReference type="ARBA" id="ARBA00004447"/>
    </source>
</evidence>
<evidence type="ECO:0000256" key="6">
    <source>
        <dbReference type="ARBA" id="ARBA00022692"/>
    </source>
</evidence>
<dbReference type="GO" id="GO:0008417">
    <property type="term" value="F:fucosyltransferase activity"/>
    <property type="evidence" value="ECO:0007669"/>
    <property type="project" value="UniProtKB-ARBA"/>
</dbReference>